<dbReference type="PANTHER" id="PTHR38123:SF1">
    <property type="entry name" value="HYDROPHOBIC SURFACE BINDING PROTEIN"/>
    <property type="match status" value="1"/>
</dbReference>
<dbReference type="InterPro" id="IPR021054">
    <property type="entry name" value="Cell_wall_mannoprotein_1"/>
</dbReference>
<dbReference type="Gene3D" id="1.20.1280.140">
    <property type="match status" value="1"/>
</dbReference>
<dbReference type="PANTHER" id="PTHR38123">
    <property type="entry name" value="CELL WALL SERINE-THREONINE-RICH GALACTOMANNOPROTEIN MP1 (AFU_ORTHOLOGUE AFUA_4G03240)"/>
    <property type="match status" value="1"/>
</dbReference>
<proteinExistence type="predicted"/>
<evidence type="ECO:0008006" key="4">
    <source>
        <dbReference type="Google" id="ProtNLM"/>
    </source>
</evidence>
<gene>
    <name evidence="2" type="ORF">D9756_008483</name>
</gene>
<keyword evidence="3" id="KW-1185">Reference proteome</keyword>
<accession>A0A8H5CZ40</accession>
<dbReference type="GO" id="GO:0005576">
    <property type="term" value="C:extracellular region"/>
    <property type="evidence" value="ECO:0007669"/>
    <property type="project" value="TreeGrafter"/>
</dbReference>
<dbReference type="Proteomes" id="UP000559027">
    <property type="component" value="Unassembled WGS sequence"/>
</dbReference>
<reference evidence="2 3" key="1">
    <citation type="journal article" date="2020" name="ISME J.">
        <title>Uncovering the hidden diversity of litter-decomposition mechanisms in mushroom-forming fungi.</title>
        <authorList>
            <person name="Floudas D."/>
            <person name="Bentzer J."/>
            <person name="Ahren D."/>
            <person name="Johansson T."/>
            <person name="Persson P."/>
            <person name="Tunlid A."/>
        </authorList>
    </citation>
    <scope>NUCLEOTIDE SEQUENCE [LARGE SCALE GENOMIC DNA]</scope>
    <source>
        <strain evidence="2 3">CBS 146.42</strain>
    </source>
</reference>
<dbReference type="EMBL" id="JAACJO010000014">
    <property type="protein sequence ID" value="KAF5350645.1"/>
    <property type="molecule type" value="Genomic_DNA"/>
</dbReference>
<dbReference type="OrthoDB" id="3099000at2759"/>
<evidence type="ECO:0000313" key="3">
    <source>
        <dbReference type="Proteomes" id="UP000559027"/>
    </source>
</evidence>
<comment type="caution">
    <text evidence="2">The sequence shown here is derived from an EMBL/GenBank/DDBJ whole genome shotgun (WGS) entry which is preliminary data.</text>
</comment>
<dbReference type="AlphaFoldDB" id="A0A8H5CZ40"/>
<name>A0A8H5CZ40_9AGAR</name>
<dbReference type="Pfam" id="PF12296">
    <property type="entry name" value="HsbA"/>
    <property type="match status" value="1"/>
</dbReference>
<feature type="chain" id="PRO_5034416402" description="Hydrophobic surface binding protein" evidence="1">
    <location>
        <begin position="19"/>
        <end position="179"/>
    </location>
</feature>
<keyword evidence="1" id="KW-0732">Signal</keyword>
<organism evidence="2 3">
    <name type="scientific">Leucocoprinus leucothites</name>
    <dbReference type="NCBI Taxonomy" id="201217"/>
    <lineage>
        <taxon>Eukaryota</taxon>
        <taxon>Fungi</taxon>
        <taxon>Dikarya</taxon>
        <taxon>Basidiomycota</taxon>
        <taxon>Agaricomycotina</taxon>
        <taxon>Agaricomycetes</taxon>
        <taxon>Agaricomycetidae</taxon>
        <taxon>Agaricales</taxon>
        <taxon>Agaricineae</taxon>
        <taxon>Agaricaceae</taxon>
        <taxon>Leucocoprinus</taxon>
    </lineage>
</organism>
<protein>
    <recommendedName>
        <fullName evidence="4">Hydrophobic surface binding protein</fullName>
    </recommendedName>
</protein>
<sequence length="179" mass="18649">MQFKSLFFVVSIVAAAFAAHTVDDITAGLSKVDAAVTTLQTGISSFPQNGGNMQQAMNVHNSVDDVVAAVEATLKVAVDIEGPVSVDDGKTILNIFHNMVPIINVGLNAVVEKKDALVSLGIGRAQAIIALDLQHLLKAVVDLETSLLAITPPECLDEAKTLAASVKASLDASIKVYVA</sequence>
<evidence type="ECO:0000256" key="1">
    <source>
        <dbReference type="SAM" id="SignalP"/>
    </source>
</evidence>
<feature type="signal peptide" evidence="1">
    <location>
        <begin position="1"/>
        <end position="18"/>
    </location>
</feature>
<evidence type="ECO:0000313" key="2">
    <source>
        <dbReference type="EMBL" id="KAF5350645.1"/>
    </source>
</evidence>